<sequence length="136" mass="15592">MSLSYCVEKRMAGCKVCGPAVRAPYFCTECRELYCQRCKEFHSKMKVSVDHSIIDIFIRPNCSLCETKVDTSILVQLKLLHDTSWLQTSARYLCVECDDCYCESCARRHMKMKCSINHSTVDLTNLYDRRVGAAAI</sequence>
<dbReference type="PROSITE" id="PS50119">
    <property type="entry name" value="ZF_BBOX"/>
    <property type="match status" value="1"/>
</dbReference>
<evidence type="ECO:0000313" key="4">
    <source>
        <dbReference type="Proteomes" id="UP001195483"/>
    </source>
</evidence>
<keyword evidence="1" id="KW-0862">Zinc</keyword>
<keyword evidence="1" id="KW-0479">Metal-binding</keyword>
<evidence type="ECO:0000256" key="1">
    <source>
        <dbReference type="PROSITE-ProRule" id="PRU00024"/>
    </source>
</evidence>
<dbReference type="EMBL" id="JAEAOA010000565">
    <property type="protein sequence ID" value="KAK3594239.1"/>
    <property type="molecule type" value="Genomic_DNA"/>
</dbReference>
<reference evidence="3" key="3">
    <citation type="submission" date="2023-05" db="EMBL/GenBank/DDBJ databases">
        <authorList>
            <person name="Smith C.H."/>
        </authorList>
    </citation>
    <scope>NUCLEOTIDE SEQUENCE</scope>
    <source>
        <strain evidence="3">CHS0354</strain>
        <tissue evidence="3">Mantle</tissue>
    </source>
</reference>
<feature type="domain" description="B box-type" evidence="2">
    <location>
        <begin position="9"/>
        <end position="56"/>
    </location>
</feature>
<organism evidence="3 4">
    <name type="scientific">Potamilus streckersoni</name>
    <dbReference type="NCBI Taxonomy" id="2493646"/>
    <lineage>
        <taxon>Eukaryota</taxon>
        <taxon>Metazoa</taxon>
        <taxon>Spiralia</taxon>
        <taxon>Lophotrochozoa</taxon>
        <taxon>Mollusca</taxon>
        <taxon>Bivalvia</taxon>
        <taxon>Autobranchia</taxon>
        <taxon>Heteroconchia</taxon>
        <taxon>Palaeoheterodonta</taxon>
        <taxon>Unionida</taxon>
        <taxon>Unionoidea</taxon>
        <taxon>Unionidae</taxon>
        <taxon>Ambleminae</taxon>
        <taxon>Lampsilini</taxon>
        <taxon>Potamilus</taxon>
    </lineage>
</organism>
<dbReference type="SMART" id="SM00336">
    <property type="entry name" value="BBOX"/>
    <property type="match status" value="2"/>
</dbReference>
<name>A0AAE0VY34_9BIVA</name>
<dbReference type="AlphaFoldDB" id="A0AAE0VY34"/>
<evidence type="ECO:0000259" key="2">
    <source>
        <dbReference type="PROSITE" id="PS50119"/>
    </source>
</evidence>
<proteinExistence type="predicted"/>
<keyword evidence="4" id="KW-1185">Reference proteome</keyword>
<accession>A0AAE0VY34</accession>
<reference evidence="3" key="1">
    <citation type="journal article" date="2021" name="Genome Biol. Evol.">
        <title>A High-Quality Reference Genome for a Parasitic Bivalve with Doubly Uniparental Inheritance (Bivalvia: Unionida).</title>
        <authorList>
            <person name="Smith C.H."/>
        </authorList>
    </citation>
    <scope>NUCLEOTIDE SEQUENCE</scope>
    <source>
        <strain evidence="3">CHS0354</strain>
    </source>
</reference>
<reference evidence="3" key="2">
    <citation type="journal article" date="2021" name="Genome Biol. Evol.">
        <title>Developing a high-quality reference genome for a parasitic bivalve with doubly uniparental inheritance (Bivalvia: Unionida).</title>
        <authorList>
            <person name="Smith C.H."/>
        </authorList>
    </citation>
    <scope>NUCLEOTIDE SEQUENCE</scope>
    <source>
        <strain evidence="3">CHS0354</strain>
        <tissue evidence="3">Mantle</tissue>
    </source>
</reference>
<keyword evidence="1" id="KW-0863">Zinc-finger</keyword>
<gene>
    <name evidence="3" type="ORF">CHS0354_008577</name>
</gene>
<protein>
    <recommendedName>
        <fullName evidence="2">B box-type domain-containing protein</fullName>
    </recommendedName>
</protein>
<dbReference type="Proteomes" id="UP001195483">
    <property type="component" value="Unassembled WGS sequence"/>
</dbReference>
<comment type="caution">
    <text evidence="3">The sequence shown here is derived from an EMBL/GenBank/DDBJ whole genome shotgun (WGS) entry which is preliminary data.</text>
</comment>
<dbReference type="GO" id="GO:0008270">
    <property type="term" value="F:zinc ion binding"/>
    <property type="evidence" value="ECO:0007669"/>
    <property type="project" value="UniProtKB-KW"/>
</dbReference>
<dbReference type="InterPro" id="IPR000315">
    <property type="entry name" value="Znf_B-box"/>
</dbReference>
<evidence type="ECO:0000313" key="3">
    <source>
        <dbReference type="EMBL" id="KAK3594239.1"/>
    </source>
</evidence>